<gene>
    <name evidence="4" type="ORF">GQ43DRAFT_445513</name>
</gene>
<dbReference type="CDD" id="cd05251">
    <property type="entry name" value="NmrA_like_SDR_a"/>
    <property type="match status" value="1"/>
</dbReference>
<dbReference type="Gene3D" id="3.40.50.720">
    <property type="entry name" value="NAD(P)-binding Rossmann-like Domain"/>
    <property type="match status" value="1"/>
</dbReference>
<protein>
    <submittedName>
        <fullName evidence="4">NAD(P)-binding protein</fullName>
    </submittedName>
</protein>
<keyword evidence="2" id="KW-0521">NADP</keyword>
<dbReference type="Proteomes" id="UP000799536">
    <property type="component" value="Unassembled WGS sequence"/>
</dbReference>
<dbReference type="PANTHER" id="PTHR42748:SF11">
    <property type="entry name" value="NMRA-LIKE DOMAIN-CONTAINING PROTEIN"/>
    <property type="match status" value="1"/>
</dbReference>
<dbReference type="GO" id="GO:0005634">
    <property type="term" value="C:nucleus"/>
    <property type="evidence" value="ECO:0007669"/>
    <property type="project" value="TreeGrafter"/>
</dbReference>
<evidence type="ECO:0000313" key="5">
    <source>
        <dbReference type="Proteomes" id="UP000799536"/>
    </source>
</evidence>
<evidence type="ECO:0000256" key="2">
    <source>
        <dbReference type="ARBA" id="ARBA00022857"/>
    </source>
</evidence>
<evidence type="ECO:0000259" key="3">
    <source>
        <dbReference type="Pfam" id="PF05368"/>
    </source>
</evidence>
<proteinExistence type="inferred from homology"/>
<dbReference type="SUPFAM" id="SSF51735">
    <property type="entry name" value="NAD(P)-binding Rossmann-fold domains"/>
    <property type="match status" value="1"/>
</dbReference>
<dbReference type="EMBL" id="ML994534">
    <property type="protein sequence ID" value="KAF2195991.1"/>
    <property type="molecule type" value="Genomic_DNA"/>
</dbReference>
<keyword evidence="5" id="KW-1185">Reference proteome</keyword>
<dbReference type="Gene3D" id="3.90.25.10">
    <property type="entry name" value="UDP-galactose 4-epimerase, domain 1"/>
    <property type="match status" value="1"/>
</dbReference>
<dbReference type="InterPro" id="IPR051164">
    <property type="entry name" value="NmrA-like_oxidored"/>
</dbReference>
<dbReference type="AlphaFoldDB" id="A0A9P4JAK3"/>
<dbReference type="Pfam" id="PF05368">
    <property type="entry name" value="NmrA"/>
    <property type="match status" value="1"/>
</dbReference>
<reference evidence="4" key="1">
    <citation type="journal article" date="2020" name="Stud. Mycol.">
        <title>101 Dothideomycetes genomes: a test case for predicting lifestyles and emergence of pathogens.</title>
        <authorList>
            <person name="Haridas S."/>
            <person name="Albert R."/>
            <person name="Binder M."/>
            <person name="Bloem J."/>
            <person name="Labutti K."/>
            <person name="Salamov A."/>
            <person name="Andreopoulos B."/>
            <person name="Baker S."/>
            <person name="Barry K."/>
            <person name="Bills G."/>
            <person name="Bluhm B."/>
            <person name="Cannon C."/>
            <person name="Castanera R."/>
            <person name="Culley D."/>
            <person name="Daum C."/>
            <person name="Ezra D."/>
            <person name="Gonzalez J."/>
            <person name="Henrissat B."/>
            <person name="Kuo A."/>
            <person name="Liang C."/>
            <person name="Lipzen A."/>
            <person name="Lutzoni F."/>
            <person name="Magnuson J."/>
            <person name="Mondo S."/>
            <person name="Nolan M."/>
            <person name="Ohm R."/>
            <person name="Pangilinan J."/>
            <person name="Park H.-J."/>
            <person name="Ramirez L."/>
            <person name="Alfaro M."/>
            <person name="Sun H."/>
            <person name="Tritt A."/>
            <person name="Yoshinaga Y."/>
            <person name="Zwiers L.-H."/>
            <person name="Turgeon B."/>
            <person name="Goodwin S."/>
            <person name="Spatafora J."/>
            <person name="Crous P."/>
            <person name="Grigoriev I."/>
        </authorList>
    </citation>
    <scope>NUCLEOTIDE SEQUENCE</scope>
    <source>
        <strain evidence="4">ATCC 74209</strain>
    </source>
</reference>
<organism evidence="4 5">
    <name type="scientific">Delitschia confertaspora ATCC 74209</name>
    <dbReference type="NCBI Taxonomy" id="1513339"/>
    <lineage>
        <taxon>Eukaryota</taxon>
        <taxon>Fungi</taxon>
        <taxon>Dikarya</taxon>
        <taxon>Ascomycota</taxon>
        <taxon>Pezizomycotina</taxon>
        <taxon>Dothideomycetes</taxon>
        <taxon>Pleosporomycetidae</taxon>
        <taxon>Pleosporales</taxon>
        <taxon>Delitschiaceae</taxon>
        <taxon>Delitschia</taxon>
    </lineage>
</organism>
<accession>A0A9P4JAK3</accession>
<sequence length="316" mass="35031">MSSSHGKKILTVFGATGNQGGSVINAVLNDPELSNQYTVRAITRDISNPVVQTMKAKGAEIVQADLDVPSTLPAALSNAHTLFLMTNTTYTSSTKATETRQAKAVLDLAVSLGIEYVIWSSMSHPYRISKGALQHVEHFDVKAEIETYIRTLPLKSAFFAPGSFMQNLHASMRPRPLSDGSGKYGWFNNLQPSTLMPLIDITDTGKWIAAILSSPSTYEGKFFAAAERLYSVKEIVDIMSKVTGKEIVHVRVEDEAYNGWLPEGFREELGEMMVLVRDYGYFGEGMERDVAWAREQVRGEVRGLEEFLRQEPLGLE</sequence>
<feature type="domain" description="NmrA-like" evidence="3">
    <location>
        <begin position="7"/>
        <end position="308"/>
    </location>
</feature>
<comment type="similarity">
    <text evidence="1">Belongs to the NmrA-type oxidoreductase family.</text>
</comment>
<evidence type="ECO:0000256" key="1">
    <source>
        <dbReference type="ARBA" id="ARBA00006328"/>
    </source>
</evidence>
<dbReference type="PANTHER" id="PTHR42748">
    <property type="entry name" value="NITROGEN METABOLITE REPRESSION PROTEIN NMRA FAMILY MEMBER"/>
    <property type="match status" value="1"/>
</dbReference>
<dbReference type="InterPro" id="IPR008030">
    <property type="entry name" value="NmrA-like"/>
</dbReference>
<comment type="caution">
    <text evidence="4">The sequence shown here is derived from an EMBL/GenBank/DDBJ whole genome shotgun (WGS) entry which is preliminary data.</text>
</comment>
<dbReference type="OrthoDB" id="300709at2759"/>
<name>A0A9P4JAK3_9PLEO</name>
<evidence type="ECO:0000313" key="4">
    <source>
        <dbReference type="EMBL" id="KAF2195991.1"/>
    </source>
</evidence>
<dbReference type="InterPro" id="IPR036291">
    <property type="entry name" value="NAD(P)-bd_dom_sf"/>
</dbReference>